<name>A0A6J4JCY8_9ACTN</name>
<keyword evidence="2" id="KW-0436">Ligase</keyword>
<feature type="compositionally biased region" description="Basic residues" evidence="1">
    <location>
        <begin position="1"/>
        <end position="21"/>
    </location>
</feature>
<proteinExistence type="predicted"/>
<feature type="region of interest" description="Disordered" evidence="1">
    <location>
        <begin position="1"/>
        <end position="242"/>
    </location>
</feature>
<dbReference type="GO" id="GO:0004826">
    <property type="term" value="F:phenylalanine-tRNA ligase activity"/>
    <property type="evidence" value="ECO:0007669"/>
    <property type="project" value="UniProtKB-EC"/>
</dbReference>
<feature type="compositionally biased region" description="Basic residues" evidence="1">
    <location>
        <begin position="223"/>
        <end position="242"/>
    </location>
</feature>
<feature type="compositionally biased region" description="Basic residues" evidence="1">
    <location>
        <begin position="328"/>
        <end position="342"/>
    </location>
</feature>
<dbReference type="EC" id="6.1.1.20" evidence="2"/>
<organism evidence="2">
    <name type="scientific">uncultured Acidimicrobiales bacterium</name>
    <dbReference type="NCBI Taxonomy" id="310071"/>
    <lineage>
        <taxon>Bacteria</taxon>
        <taxon>Bacillati</taxon>
        <taxon>Actinomycetota</taxon>
        <taxon>Acidimicrobiia</taxon>
        <taxon>Acidimicrobiales</taxon>
        <taxon>environmental samples</taxon>
    </lineage>
</organism>
<reference evidence="2" key="1">
    <citation type="submission" date="2020-02" db="EMBL/GenBank/DDBJ databases">
        <authorList>
            <person name="Meier V. D."/>
        </authorList>
    </citation>
    <scope>NUCLEOTIDE SEQUENCE</scope>
    <source>
        <strain evidence="2">AVDCRST_MAG10</strain>
    </source>
</reference>
<evidence type="ECO:0000256" key="1">
    <source>
        <dbReference type="SAM" id="MobiDB-lite"/>
    </source>
</evidence>
<gene>
    <name evidence="2" type="ORF">AVDCRST_MAG10-3424</name>
</gene>
<sequence>DRPRRRSSGGRGRRTGARRRGAVGGRASPRRTGARRREALGAGPPQLPARPAGRGGAQGSRPVDQRRPQPGAGCGRRPGREAGGRGACGPDRGRAARPHRGHRATARHPRAPPPRDPGPRRARGPVRGHGLRGGRGSRGGDRLVQLRGSQHAARPSGPQHVGHPLRATGGGRVHPAPDPHVAGADPGDAEPAAAHLHRGAGPLLSPGHPRCPAPAGVPSDRGPRRRPRHHLRRPGRHHRGVHQRVLRPEHPLPPAAVVLPLHRALGGVRGQLHLLRGSGLPGLLAVGLDRAGRLRDGGPQRVRRRRHRPRGVLRLRLRLRDRPLRHDAPRHRRHPPLHRQRHPVPGAIL</sequence>
<keyword evidence="2" id="KW-0030">Aminoacyl-tRNA synthetase</keyword>
<feature type="compositionally biased region" description="Low complexity" evidence="1">
    <location>
        <begin position="40"/>
        <end position="52"/>
    </location>
</feature>
<feature type="compositionally biased region" description="Basic residues" evidence="1">
    <location>
        <begin position="120"/>
        <end position="132"/>
    </location>
</feature>
<dbReference type="AlphaFoldDB" id="A0A6J4JCY8"/>
<feature type="compositionally biased region" description="Low complexity" evidence="1">
    <location>
        <begin position="182"/>
        <end position="194"/>
    </location>
</feature>
<protein>
    <submittedName>
        <fullName evidence="2">Phenylalanyl-tRNA synthetase alpha chain</fullName>
        <ecNumber evidence="2">6.1.1.20</ecNumber>
    </submittedName>
</protein>
<feature type="compositionally biased region" description="Basic residues" evidence="1">
    <location>
        <begin position="95"/>
        <end position="110"/>
    </location>
</feature>
<dbReference type="EMBL" id="CADCTB010000208">
    <property type="protein sequence ID" value="CAA9273381.1"/>
    <property type="molecule type" value="Genomic_DNA"/>
</dbReference>
<feature type="non-terminal residue" evidence="2">
    <location>
        <position position="349"/>
    </location>
</feature>
<feature type="region of interest" description="Disordered" evidence="1">
    <location>
        <begin position="322"/>
        <end position="349"/>
    </location>
</feature>
<evidence type="ECO:0000313" key="2">
    <source>
        <dbReference type="EMBL" id="CAA9273381.1"/>
    </source>
</evidence>
<accession>A0A6J4JCY8</accession>
<feature type="non-terminal residue" evidence="2">
    <location>
        <position position="1"/>
    </location>
</feature>